<dbReference type="Proteomes" id="UP001217325">
    <property type="component" value="Unassembled WGS sequence"/>
</dbReference>
<dbReference type="PROSITE" id="PS51819">
    <property type="entry name" value="VOC"/>
    <property type="match status" value="1"/>
</dbReference>
<proteinExistence type="predicted"/>
<dbReference type="Pfam" id="PF22659">
    <property type="entry name" value="YycE-like_C"/>
    <property type="match status" value="1"/>
</dbReference>
<evidence type="ECO:0000313" key="2">
    <source>
        <dbReference type="EMBL" id="MDE8647459.1"/>
    </source>
</evidence>
<dbReference type="EMBL" id="JARDXE010000013">
    <property type="protein sequence ID" value="MDE8647459.1"/>
    <property type="molecule type" value="Genomic_DNA"/>
</dbReference>
<dbReference type="SUPFAM" id="SSF54593">
    <property type="entry name" value="Glyoxalase/Bleomycin resistance protein/Dihydroxybiphenyl dioxygenase"/>
    <property type="match status" value="1"/>
</dbReference>
<evidence type="ECO:0000259" key="1">
    <source>
        <dbReference type="PROSITE" id="PS51819"/>
    </source>
</evidence>
<dbReference type="InterPro" id="IPR029068">
    <property type="entry name" value="Glyas_Bleomycin-R_OHBP_Dase"/>
</dbReference>
<reference evidence="3 4" key="1">
    <citation type="submission" date="2017-07" db="EMBL/GenBank/DDBJ databases">
        <title>Draft sequence of Rhodococcus enclensis 23b-28.</title>
        <authorList>
            <person name="Besaury L."/>
            <person name="Sancelme M."/>
            <person name="Amato P."/>
            <person name="Lallement A."/>
            <person name="Delort A.-M."/>
        </authorList>
    </citation>
    <scope>NUCLEOTIDE SEQUENCE [LARGE SCALE GENOMIC DNA]</scope>
    <source>
        <strain evidence="3 4">23b-28</strain>
    </source>
</reference>
<name>A0A069JI62_RHOSG</name>
<dbReference type="Proteomes" id="UP000230886">
    <property type="component" value="Unassembled WGS sequence"/>
</dbReference>
<accession>A0A069JI62</accession>
<reference evidence="2" key="2">
    <citation type="submission" date="2023-02" db="EMBL/GenBank/DDBJ databases">
        <title>A novel hydrolase synthesized by Rhodococcus erythropolis HQ is responsible for the detoxification of Zearalenone.</title>
        <authorList>
            <person name="Hu J."/>
            <person name="Xu J."/>
        </authorList>
    </citation>
    <scope>NUCLEOTIDE SEQUENCE</scope>
    <source>
        <strain evidence="2">HQ</strain>
    </source>
</reference>
<accession>A0A1C3ZGJ9</accession>
<dbReference type="AlphaFoldDB" id="A0A069JI62"/>
<dbReference type="Pfam" id="PF22658">
    <property type="entry name" value="YycE-like_N"/>
    <property type="match status" value="1"/>
</dbReference>
<dbReference type="InterPro" id="IPR058998">
    <property type="entry name" value="YycE-like_N"/>
</dbReference>
<feature type="domain" description="VOC" evidence="1">
    <location>
        <begin position="9"/>
        <end position="134"/>
    </location>
</feature>
<dbReference type="InterPro" id="IPR037523">
    <property type="entry name" value="VOC_core"/>
</dbReference>
<dbReference type="KEGG" id="rqi:C1M55_22940"/>
<dbReference type="CDD" id="cd06587">
    <property type="entry name" value="VOC"/>
    <property type="match status" value="1"/>
</dbReference>
<dbReference type="EMBL" id="NOVD01000046">
    <property type="protein sequence ID" value="PCK23759.1"/>
    <property type="molecule type" value="Genomic_DNA"/>
</dbReference>
<comment type="caution">
    <text evidence="3">The sequence shown here is derived from an EMBL/GenBank/DDBJ whole genome shotgun (WGS) entry which is preliminary data.</text>
</comment>
<sequence>MTTWPNDLAVVQVRVARPTDRLDDVIAFYRDCLGLPELYRFSGHAGYDGIMLGLPDSNYHLEFTTHEDGSPCPAPTQDNLLVLYFAGESAMYEVVQRLGEAGHEPVGAENPYWEENAGMTFEDPDGWRLVLMPRPVL</sequence>
<protein>
    <submittedName>
        <fullName evidence="3">VOC family protein</fullName>
    </submittedName>
</protein>
<dbReference type="Gene3D" id="3.10.180.10">
    <property type="entry name" value="2,3-Dihydroxybiphenyl 1,2-Dioxygenase, domain 1"/>
    <property type="match status" value="1"/>
</dbReference>
<dbReference type="InterPro" id="IPR058997">
    <property type="entry name" value="YycE-like_C"/>
</dbReference>
<evidence type="ECO:0000313" key="3">
    <source>
        <dbReference type="EMBL" id="PCK23759.1"/>
    </source>
</evidence>
<gene>
    <name evidence="3" type="ORF">CHR55_29465</name>
    <name evidence="2" type="ORF">PXH69_21030</name>
</gene>
<dbReference type="RefSeq" id="WP_021332241.1">
    <property type="nucleotide sequence ID" value="NZ_CP025959.1"/>
</dbReference>
<organism evidence="3 4">
    <name type="scientific">Rhodococcus qingshengii</name>
    <dbReference type="NCBI Taxonomy" id="334542"/>
    <lineage>
        <taxon>Bacteria</taxon>
        <taxon>Bacillati</taxon>
        <taxon>Actinomycetota</taxon>
        <taxon>Actinomycetes</taxon>
        <taxon>Mycobacteriales</taxon>
        <taxon>Nocardiaceae</taxon>
        <taxon>Rhodococcus</taxon>
        <taxon>Rhodococcus erythropolis group</taxon>
    </lineage>
</organism>
<evidence type="ECO:0000313" key="4">
    <source>
        <dbReference type="Proteomes" id="UP000230886"/>
    </source>
</evidence>